<evidence type="ECO:0000313" key="1">
    <source>
        <dbReference type="EMBL" id="KOB73144.1"/>
    </source>
</evidence>
<protein>
    <submittedName>
        <fullName evidence="1">Uncharacterized protein</fullName>
    </submittedName>
</protein>
<sequence length="206" mass="24375">MRTLDISDRAIRTVKEKVDENGIIENDLRGKHSNHIRVDETVIADIKKFIEAIPRIESHYTRQTSSREFIDGGKTITELFRDFQEAQQSNNKPTGKYCTFYRVFTEEYNISFFQPRKDQCDFCFQYLNSTAEQKIAMQESYDAHLEEKLLSRQEKHEDRCKIDELTPTKAYTGKQELSENKKKDLRELFAKKLIPSFYADFYNTIL</sequence>
<dbReference type="PANTHER" id="PTHR10773:SF19">
    <property type="match status" value="1"/>
</dbReference>
<reference evidence="1 2" key="1">
    <citation type="journal article" date="2015" name="Genome Biol. Evol.">
        <title>The genome of winter moth (Operophtera brumata) provides a genomic perspective on sexual dimorphism and phenology.</title>
        <authorList>
            <person name="Derks M.F."/>
            <person name="Smit S."/>
            <person name="Salis L."/>
            <person name="Schijlen E."/>
            <person name="Bossers A."/>
            <person name="Mateman C."/>
            <person name="Pijl A.S."/>
            <person name="de Ridder D."/>
            <person name="Groenen M.A."/>
            <person name="Visser M.E."/>
            <person name="Megens H.J."/>
        </authorList>
    </citation>
    <scope>NUCLEOTIDE SEQUENCE [LARGE SCALE GENOMIC DNA]</scope>
    <source>
        <strain evidence="1">WM2013NL</strain>
        <tissue evidence="1">Head and thorax</tissue>
    </source>
</reference>
<keyword evidence="2" id="KW-1185">Reference proteome</keyword>
<name>A0A0L7LCM6_OPEBR</name>
<comment type="caution">
    <text evidence="1">The sequence shown here is derived from an EMBL/GenBank/DDBJ whole genome shotgun (WGS) entry which is preliminary data.</text>
</comment>
<gene>
    <name evidence="1" type="ORF">OBRU01_09799</name>
</gene>
<dbReference type="PANTHER" id="PTHR10773">
    <property type="entry name" value="DNA-DIRECTED RNA POLYMERASES I, II, AND III SUBUNIT RPABC2"/>
    <property type="match status" value="1"/>
</dbReference>
<proteinExistence type="predicted"/>
<evidence type="ECO:0000313" key="2">
    <source>
        <dbReference type="Proteomes" id="UP000037510"/>
    </source>
</evidence>
<dbReference type="AlphaFoldDB" id="A0A0L7LCM6"/>
<dbReference type="Proteomes" id="UP000037510">
    <property type="component" value="Unassembled WGS sequence"/>
</dbReference>
<dbReference type="EMBL" id="JTDY01001694">
    <property type="protein sequence ID" value="KOB73144.1"/>
    <property type="molecule type" value="Genomic_DNA"/>
</dbReference>
<organism evidence="1 2">
    <name type="scientific">Operophtera brumata</name>
    <name type="common">Winter moth</name>
    <name type="synonym">Phalaena brumata</name>
    <dbReference type="NCBI Taxonomy" id="104452"/>
    <lineage>
        <taxon>Eukaryota</taxon>
        <taxon>Metazoa</taxon>
        <taxon>Ecdysozoa</taxon>
        <taxon>Arthropoda</taxon>
        <taxon>Hexapoda</taxon>
        <taxon>Insecta</taxon>
        <taxon>Pterygota</taxon>
        <taxon>Neoptera</taxon>
        <taxon>Endopterygota</taxon>
        <taxon>Lepidoptera</taxon>
        <taxon>Glossata</taxon>
        <taxon>Ditrysia</taxon>
        <taxon>Geometroidea</taxon>
        <taxon>Geometridae</taxon>
        <taxon>Larentiinae</taxon>
        <taxon>Operophtera</taxon>
    </lineage>
</organism>
<accession>A0A0L7LCM6</accession>